<dbReference type="EC" id="3.4.22.40" evidence="2 9"/>
<dbReference type="Proteomes" id="UP001556367">
    <property type="component" value="Unassembled WGS sequence"/>
</dbReference>
<reference evidence="11" key="1">
    <citation type="submission" date="2024-06" db="EMBL/GenBank/DDBJ databases">
        <title>Multi-omics analyses provide insights into the biosynthesis of the anticancer antibiotic pleurotin in Hohenbuehelia grisea.</title>
        <authorList>
            <person name="Weaver J.A."/>
            <person name="Alberti F."/>
        </authorList>
    </citation>
    <scope>NUCLEOTIDE SEQUENCE [LARGE SCALE GENOMIC DNA]</scope>
    <source>
        <strain evidence="11">T-177</strain>
    </source>
</reference>
<dbReference type="EMBL" id="JASNQZ010000006">
    <property type="protein sequence ID" value="KAL0956030.1"/>
    <property type="molecule type" value="Genomic_DNA"/>
</dbReference>
<accession>A0ABR3JJT5</accession>
<comment type="similarity">
    <text evidence="9">Belongs to the peptidase C1 family.</text>
</comment>
<dbReference type="PANTHER" id="PTHR10363">
    <property type="entry name" value="BLEOMYCIN HYDROLASE"/>
    <property type="match status" value="1"/>
</dbReference>
<keyword evidence="9" id="KW-0963">Cytoplasm</keyword>
<comment type="function">
    <text evidence="7">The normal physiological role of the enzyme is unknown, but it is not essential for the viability of yeast cells. Has aminopeptidase activity, shortening substrate peptides sequentially by 1 amino acid. Has bleomycin hydrolase activity, which can protect the cell from the toxic effects of bleomycin. Has homocysteine-thiolactonase activity, protecting the cell against homocysteine toxicity. Acts as a repressor in the GAL4 regulatory system, but this does not require either the peptidase or nucleic acid-binding activities.</text>
</comment>
<dbReference type="PIRSF" id="PIRSF005700">
    <property type="entry name" value="PepC"/>
    <property type="match status" value="1"/>
</dbReference>
<keyword evidence="4 9" id="KW-0645">Protease</keyword>
<evidence type="ECO:0000256" key="7">
    <source>
        <dbReference type="ARBA" id="ARBA00025347"/>
    </source>
</evidence>
<evidence type="ECO:0000256" key="1">
    <source>
        <dbReference type="ARBA" id="ARBA00000423"/>
    </source>
</evidence>
<evidence type="ECO:0000256" key="5">
    <source>
        <dbReference type="ARBA" id="ARBA00022801"/>
    </source>
</evidence>
<protein>
    <recommendedName>
        <fullName evidence="3 9">Cysteine proteinase 1, mitochondrial</fullName>
        <ecNumber evidence="2 9">3.4.22.40</ecNumber>
    </recommendedName>
</protein>
<evidence type="ECO:0000256" key="3">
    <source>
        <dbReference type="ARBA" id="ARBA00016900"/>
    </source>
</evidence>
<dbReference type="CDD" id="cd00585">
    <property type="entry name" value="Peptidase_C1B"/>
    <property type="match status" value="1"/>
</dbReference>
<evidence type="ECO:0000256" key="6">
    <source>
        <dbReference type="ARBA" id="ARBA00022807"/>
    </source>
</evidence>
<evidence type="ECO:0000256" key="8">
    <source>
        <dbReference type="ARBA" id="ARBA00026080"/>
    </source>
</evidence>
<evidence type="ECO:0000256" key="2">
    <source>
        <dbReference type="ARBA" id="ARBA00012465"/>
    </source>
</evidence>
<dbReference type="PROSITE" id="PS00139">
    <property type="entry name" value="THIOL_PROTEASE_CYS"/>
    <property type="match status" value="1"/>
</dbReference>
<organism evidence="10 11">
    <name type="scientific">Hohenbuehelia grisea</name>
    <dbReference type="NCBI Taxonomy" id="104357"/>
    <lineage>
        <taxon>Eukaryota</taxon>
        <taxon>Fungi</taxon>
        <taxon>Dikarya</taxon>
        <taxon>Basidiomycota</taxon>
        <taxon>Agaricomycotina</taxon>
        <taxon>Agaricomycetes</taxon>
        <taxon>Agaricomycetidae</taxon>
        <taxon>Agaricales</taxon>
        <taxon>Pleurotineae</taxon>
        <taxon>Pleurotaceae</taxon>
        <taxon>Hohenbuehelia</taxon>
    </lineage>
</organism>
<dbReference type="Pfam" id="PF03051">
    <property type="entry name" value="Peptidase_C1_2"/>
    <property type="match status" value="1"/>
</dbReference>
<gene>
    <name evidence="10" type="ORF">HGRIS_002203</name>
</gene>
<comment type="catalytic activity">
    <reaction evidence="1 9">
        <text>Inactivates bleomycin B2 (a cytotoxic glycometallopeptide) by hydrolysis of a carboxyamide bond of beta-aminoalanine, but also shows general aminopeptidase activity. The specificity varies somewhat with source, but amino acid arylamides of Met, Leu and Ala are preferred.</text>
        <dbReference type="EC" id="3.4.22.40"/>
    </reaction>
</comment>
<dbReference type="SUPFAM" id="SSF54001">
    <property type="entry name" value="Cysteine proteinases"/>
    <property type="match status" value="1"/>
</dbReference>
<name>A0ABR3JJT5_9AGAR</name>
<proteinExistence type="inferred from homology"/>
<evidence type="ECO:0000313" key="11">
    <source>
        <dbReference type="Proteomes" id="UP001556367"/>
    </source>
</evidence>
<evidence type="ECO:0000256" key="4">
    <source>
        <dbReference type="ARBA" id="ARBA00022670"/>
    </source>
</evidence>
<dbReference type="InterPro" id="IPR000169">
    <property type="entry name" value="Pept_cys_AS"/>
</dbReference>
<keyword evidence="5 9" id="KW-0378">Hydrolase</keyword>
<sequence length="497" mass="55910">MGSSPSRPAEEPTYDEKREAQVLATSLQALTVKDGAPLSSNGSISLNNVDAWESSVASDPKAQLARTILSHSELRSTLLSRPAVIADAHVFNHELDLKTGPITNQKSSGRCWLFATTNVIRYDIMKKLKLKEFQFSQSYLFFWDKLNKSNYYLELTIENADRPLDDRLVSHLSNDLISDGGQWDMVVNLLETYGLVPQAAYPESTHSSLSGPLNTLLKTKLREHALIIRQLAADLRAQAWYHDDIVTALRSKKEELMKEVYKIMTATLGVPPKPEDKFVWDYYDSDNKAGRWEGTPLQFYKAFASKAYPPSESFSLVNDPRNDYFKLYTVDKLGNIWGGRPVLYVNTDPETMKKSVVKMIKAGHPVFFGCDVGQFSDRNHGIMDPALFEYESAFDITLGLTKAQRLQVNESAMTHAMVISGVHLDPATGAPLRYKVENSWSEDSGNKGYFVMTDKWFDEFVYQVVVPKALAPSDLVKVYEKGEKTAYPPWDPMGTLA</sequence>
<evidence type="ECO:0000313" key="10">
    <source>
        <dbReference type="EMBL" id="KAL0956030.1"/>
    </source>
</evidence>
<comment type="subcellular location">
    <subcellularLocation>
        <location evidence="9">Mitochondrion</location>
    </subcellularLocation>
    <subcellularLocation>
        <location evidence="9">Cytoplasm</location>
    </subcellularLocation>
</comment>
<dbReference type="Gene3D" id="3.90.70.10">
    <property type="entry name" value="Cysteine proteinases"/>
    <property type="match status" value="1"/>
</dbReference>
<dbReference type="InterPro" id="IPR004134">
    <property type="entry name" value="Peptidase_C1B"/>
</dbReference>
<keyword evidence="11" id="KW-1185">Reference proteome</keyword>
<evidence type="ECO:0000256" key="9">
    <source>
        <dbReference type="PIRNR" id="PIRNR005700"/>
    </source>
</evidence>
<keyword evidence="9" id="KW-0496">Mitochondrion</keyword>
<comment type="subunit">
    <text evidence="8">Homohexamer. Binds to nucleic acids. Binds single-stranded DNA and RNA with higher affinity than double-stranded DNA.</text>
</comment>
<dbReference type="PANTHER" id="PTHR10363:SF2">
    <property type="entry name" value="BLEOMYCIN HYDROLASE"/>
    <property type="match status" value="1"/>
</dbReference>
<comment type="caution">
    <text evidence="10">The sequence shown here is derived from an EMBL/GenBank/DDBJ whole genome shotgun (WGS) entry which is preliminary data.</text>
</comment>
<keyword evidence="6 9" id="KW-0788">Thiol protease</keyword>
<dbReference type="InterPro" id="IPR038765">
    <property type="entry name" value="Papain-like_cys_pep_sf"/>
</dbReference>
<comment type="function">
    <text evidence="9">Has aminopeptidase activity, shortening substrate peptides sequentially by 1 amino acid. Has bleomycin hydrolase activity, which can protect the cell from the toxic effects of bleomycin. Has homocysteine-thiolactonase activity, protecting the cell against homocysteine toxicity.</text>
</comment>